<organism evidence="2 3">
    <name type="scientific">Flavobacterium xinjiangense</name>
    <dbReference type="NCBI Taxonomy" id="178356"/>
    <lineage>
        <taxon>Bacteria</taxon>
        <taxon>Pseudomonadati</taxon>
        <taxon>Bacteroidota</taxon>
        <taxon>Flavobacteriia</taxon>
        <taxon>Flavobacteriales</taxon>
        <taxon>Flavobacteriaceae</taxon>
        <taxon>Flavobacterium</taxon>
    </lineage>
</organism>
<keyword evidence="1" id="KW-0732">Signal</keyword>
<gene>
    <name evidence="2" type="ORF">SAMN05216269_106166</name>
</gene>
<evidence type="ECO:0000313" key="3">
    <source>
        <dbReference type="Proteomes" id="UP000184092"/>
    </source>
</evidence>
<keyword evidence="3" id="KW-1185">Reference proteome</keyword>
<dbReference type="RefSeq" id="WP_073208770.1">
    <property type="nucleotide sequence ID" value="NZ_FRCL01000006.1"/>
</dbReference>
<dbReference type="STRING" id="178356.SAMN05216269_106166"/>
<evidence type="ECO:0008006" key="4">
    <source>
        <dbReference type="Google" id="ProtNLM"/>
    </source>
</evidence>
<evidence type="ECO:0000313" key="2">
    <source>
        <dbReference type="EMBL" id="SHM72269.1"/>
    </source>
</evidence>
<dbReference type="AlphaFoldDB" id="A0A1M7L3F7"/>
<sequence length="167" mass="18611">MGLLKKMLFLAFVLLFVNFVNAQGKASPEAVAAGKINGATISINYSSPSVKGRQIWGALVPFNEVWRAGADEATTFETDKELTIGGSKLPAGKYSFFIIPKEKECIVIFNKEAKQWGAYKYNEKQDQLRVSVKQKLAETMAEKLVYTIDKNAISLSWDNWIIPISVK</sequence>
<proteinExistence type="predicted"/>
<reference evidence="3" key="1">
    <citation type="submission" date="2016-11" db="EMBL/GenBank/DDBJ databases">
        <authorList>
            <person name="Varghese N."/>
            <person name="Submissions S."/>
        </authorList>
    </citation>
    <scope>NUCLEOTIDE SEQUENCE [LARGE SCALE GENOMIC DNA]</scope>
    <source>
        <strain evidence="3">CGMCC 1.2749</strain>
    </source>
</reference>
<dbReference type="Proteomes" id="UP000184092">
    <property type="component" value="Unassembled WGS sequence"/>
</dbReference>
<feature type="chain" id="PRO_5012748694" description="DUF2911 domain-containing protein" evidence="1">
    <location>
        <begin position="23"/>
        <end position="167"/>
    </location>
</feature>
<dbReference type="OrthoDB" id="187854at2"/>
<accession>A0A1M7L3F7</accession>
<protein>
    <recommendedName>
        <fullName evidence="4">DUF2911 domain-containing protein</fullName>
    </recommendedName>
</protein>
<evidence type="ECO:0000256" key="1">
    <source>
        <dbReference type="SAM" id="SignalP"/>
    </source>
</evidence>
<dbReference type="Pfam" id="PF11138">
    <property type="entry name" value="DUF2911"/>
    <property type="match status" value="1"/>
</dbReference>
<dbReference type="EMBL" id="FRCL01000006">
    <property type="protein sequence ID" value="SHM72269.1"/>
    <property type="molecule type" value="Genomic_DNA"/>
</dbReference>
<dbReference type="InterPro" id="IPR021314">
    <property type="entry name" value="DUF2911"/>
</dbReference>
<name>A0A1M7L3F7_9FLAO</name>
<feature type="signal peptide" evidence="1">
    <location>
        <begin position="1"/>
        <end position="22"/>
    </location>
</feature>